<sequence>MKCIKLINILGATLGTGIQAQMQNSKYPAKQPIINVVDVKKQNGVMCLPDYFPLQDYDPMRPASIPTYSLPKFDEDKYTGPNSELDSDILDLLNSLSLEEKAGQMIQLQAGVFIGCDGLINTTAIEYMFDEWKVGSILEATQNRRSRWNINSPQRFANFTNTIQDIALKKGSKIPIIYGLDSIRGANYIKGATIFPAPVNIAATFNLNHAYNCGRISAKDSRSAGVHWAFSPLADVNMNKIWSRNFENFGEDPYLAGEMVYHSIKGLQGDYKNDRSKVAACVKHFIGYSSPLNGQDRQNAQISWNFLLEYLVPPFKRAINSGVATVMENYGQLNFQSTISSKKILIELLRDELGFNGTLVSDWGEVNSQFYRYKTAFDIEDAVRMTLNNGSLDMSMTPDDVMFAKSTINLVKSGKVDMKRIDESVGRILQLKKDLGLFTSPYSDPKLIDTVGSNQDVELSRDAARESLILLKNENNVLPLSTSEKVLFVGAAFDSISYITGAWSQHWQGPNEFEGDKVYDIYGESINSGVRNITGEDTNYITGFDINGFKSRGYQKVVKSAKMADKVIFILGEKPSTEEVGNIKTLRMAEDQYNLIKSVSDLTDTPIILILAQNRPFSLGELSSEASAIMNIGLPGPYSGIPIAEALYGKFSPSGRQPYTYPKLDYQSSVTYYTPQWNEYDPEFSFGQGIGYNNITYSEILVNSTELRPGHPISVSVTAKNCGIMIQNEPVLMFTTQLVRRFHVSELYRLRAFDKKLISPGESYTFNFILTAEEMSFINMDMNRVLSKGPVNITINAFSKDAKIAQVYLHEN</sequence>
<feature type="chain" id="PRO_5012300219" description="beta-glucosidase" evidence="7">
    <location>
        <begin position="21"/>
        <end position="812"/>
    </location>
</feature>
<protein>
    <recommendedName>
        <fullName evidence="3">beta-glucosidase</fullName>
        <ecNumber evidence="3">3.2.1.21</ecNumber>
    </recommendedName>
</protein>
<reference evidence="9 10" key="1">
    <citation type="submission" date="2017-01" db="EMBL/GenBank/DDBJ databases">
        <authorList>
            <person name="Mah S.A."/>
            <person name="Swanson W.J."/>
            <person name="Moy G.W."/>
            <person name="Vacquier V.D."/>
        </authorList>
    </citation>
    <scope>NUCLEOTIDE SEQUENCE [LARGE SCALE GENOMIC DNA]</scope>
    <source>
        <strain evidence="9 10">GSMNP</strain>
    </source>
</reference>
<evidence type="ECO:0000259" key="8">
    <source>
        <dbReference type="SMART" id="SM01217"/>
    </source>
</evidence>
<evidence type="ECO:0000256" key="2">
    <source>
        <dbReference type="ARBA" id="ARBA00005336"/>
    </source>
</evidence>
<evidence type="ECO:0000313" key="10">
    <source>
        <dbReference type="Proteomes" id="UP000187283"/>
    </source>
</evidence>
<feature type="domain" description="Fibronectin type III-like" evidence="8">
    <location>
        <begin position="729"/>
        <end position="799"/>
    </location>
</feature>
<feature type="signal peptide" evidence="7">
    <location>
        <begin position="1"/>
        <end position="20"/>
    </location>
</feature>
<dbReference type="OrthoDB" id="416222at2759"/>
<dbReference type="PANTHER" id="PTHR30620:SF16">
    <property type="entry name" value="LYSOSOMAL BETA GLUCOSIDASE"/>
    <property type="match status" value="1"/>
</dbReference>
<dbReference type="Proteomes" id="UP000187283">
    <property type="component" value="Unassembled WGS sequence"/>
</dbReference>
<evidence type="ECO:0000256" key="3">
    <source>
        <dbReference type="ARBA" id="ARBA00012744"/>
    </source>
</evidence>
<dbReference type="InterPro" id="IPR036881">
    <property type="entry name" value="Glyco_hydro_3_C_sf"/>
</dbReference>
<keyword evidence="6" id="KW-0326">Glycosidase</keyword>
<dbReference type="GO" id="GO:0008422">
    <property type="term" value="F:beta-glucosidase activity"/>
    <property type="evidence" value="ECO:0007669"/>
    <property type="project" value="UniProtKB-EC"/>
</dbReference>
<dbReference type="SUPFAM" id="SSF52279">
    <property type="entry name" value="Beta-D-glucan exohydrolase, C-terminal domain"/>
    <property type="match status" value="1"/>
</dbReference>
<dbReference type="Gene3D" id="3.40.50.1700">
    <property type="entry name" value="Glycoside hydrolase family 3 C-terminal domain"/>
    <property type="match status" value="1"/>
</dbReference>
<dbReference type="InterPro" id="IPR017853">
    <property type="entry name" value="GH"/>
</dbReference>
<dbReference type="InterPro" id="IPR013783">
    <property type="entry name" value="Ig-like_fold"/>
</dbReference>
<evidence type="ECO:0000256" key="1">
    <source>
        <dbReference type="ARBA" id="ARBA00000448"/>
    </source>
</evidence>
<dbReference type="InterPro" id="IPR036962">
    <property type="entry name" value="Glyco_hydro_3_N_sf"/>
</dbReference>
<dbReference type="InterPro" id="IPR051915">
    <property type="entry name" value="Cellulose_Degrad_GH3"/>
</dbReference>
<keyword evidence="5" id="KW-0378">Hydrolase</keyword>
<dbReference type="GO" id="GO:0009251">
    <property type="term" value="P:glucan catabolic process"/>
    <property type="evidence" value="ECO:0007669"/>
    <property type="project" value="TreeGrafter"/>
</dbReference>
<dbReference type="Pfam" id="PF01915">
    <property type="entry name" value="Glyco_hydro_3_C"/>
    <property type="match status" value="1"/>
</dbReference>
<evidence type="ECO:0000256" key="4">
    <source>
        <dbReference type="ARBA" id="ARBA00022729"/>
    </source>
</evidence>
<dbReference type="PRINTS" id="PR00133">
    <property type="entry name" value="GLHYDRLASE3"/>
</dbReference>
<dbReference type="Gene3D" id="2.60.40.10">
    <property type="entry name" value="Immunoglobulins"/>
    <property type="match status" value="1"/>
</dbReference>
<name>A0A1R1XXC7_9FUNG</name>
<keyword evidence="4 7" id="KW-0732">Signal</keyword>
<dbReference type="InterPro" id="IPR026891">
    <property type="entry name" value="Fn3-like"/>
</dbReference>
<proteinExistence type="inferred from homology"/>
<dbReference type="InterPro" id="IPR002772">
    <property type="entry name" value="Glyco_hydro_3_C"/>
</dbReference>
<comment type="similarity">
    <text evidence="2">Belongs to the glycosyl hydrolase 3 family.</text>
</comment>
<comment type="caution">
    <text evidence="9">The sequence shown here is derived from an EMBL/GenBank/DDBJ whole genome shotgun (WGS) entry which is preliminary data.</text>
</comment>
<dbReference type="PANTHER" id="PTHR30620">
    <property type="entry name" value="PERIPLASMIC BETA-GLUCOSIDASE-RELATED"/>
    <property type="match status" value="1"/>
</dbReference>
<dbReference type="Gene3D" id="3.20.20.300">
    <property type="entry name" value="Glycoside hydrolase, family 3, N-terminal domain"/>
    <property type="match status" value="1"/>
</dbReference>
<accession>A0A1R1XXC7</accession>
<keyword evidence="10" id="KW-1185">Reference proteome</keyword>
<dbReference type="Pfam" id="PF00933">
    <property type="entry name" value="Glyco_hydro_3"/>
    <property type="match status" value="1"/>
</dbReference>
<dbReference type="SMART" id="SM01217">
    <property type="entry name" value="Fn3_like"/>
    <property type="match status" value="1"/>
</dbReference>
<dbReference type="InterPro" id="IPR001764">
    <property type="entry name" value="Glyco_hydro_3_N"/>
</dbReference>
<evidence type="ECO:0000313" key="9">
    <source>
        <dbReference type="EMBL" id="OMJ19327.1"/>
    </source>
</evidence>
<dbReference type="EC" id="3.2.1.21" evidence="3"/>
<organism evidence="9 10">
    <name type="scientific">Smittium culicis</name>
    <dbReference type="NCBI Taxonomy" id="133412"/>
    <lineage>
        <taxon>Eukaryota</taxon>
        <taxon>Fungi</taxon>
        <taxon>Fungi incertae sedis</taxon>
        <taxon>Zoopagomycota</taxon>
        <taxon>Kickxellomycotina</taxon>
        <taxon>Harpellomycetes</taxon>
        <taxon>Harpellales</taxon>
        <taxon>Legeriomycetaceae</taxon>
        <taxon>Smittium</taxon>
    </lineage>
</organism>
<gene>
    <name evidence="9" type="ORF">AYI70_g4803</name>
</gene>
<comment type="catalytic activity">
    <reaction evidence="1">
        <text>Hydrolysis of terminal, non-reducing beta-D-glucosyl residues with release of beta-D-glucose.</text>
        <dbReference type="EC" id="3.2.1.21"/>
    </reaction>
</comment>
<evidence type="ECO:0000256" key="7">
    <source>
        <dbReference type="SAM" id="SignalP"/>
    </source>
</evidence>
<evidence type="ECO:0000256" key="5">
    <source>
        <dbReference type="ARBA" id="ARBA00022801"/>
    </source>
</evidence>
<dbReference type="EMBL" id="LSSN01001522">
    <property type="protein sequence ID" value="OMJ19327.1"/>
    <property type="molecule type" value="Genomic_DNA"/>
</dbReference>
<dbReference type="STRING" id="133412.A0A1R1XXC7"/>
<evidence type="ECO:0000256" key="6">
    <source>
        <dbReference type="ARBA" id="ARBA00023295"/>
    </source>
</evidence>
<dbReference type="AlphaFoldDB" id="A0A1R1XXC7"/>
<dbReference type="SUPFAM" id="SSF51445">
    <property type="entry name" value="(Trans)glycosidases"/>
    <property type="match status" value="1"/>
</dbReference>